<evidence type="ECO:0000256" key="3">
    <source>
        <dbReference type="ARBA" id="ARBA00022598"/>
    </source>
</evidence>
<evidence type="ECO:0000256" key="9">
    <source>
        <dbReference type="ARBA" id="ARBA00023211"/>
    </source>
</evidence>
<dbReference type="Pfam" id="PF08443">
    <property type="entry name" value="RimK"/>
    <property type="match status" value="1"/>
</dbReference>
<dbReference type="InterPro" id="IPR004666">
    <property type="entry name" value="Rp_bS6_RimK/Lys_biosynth_LsyX"/>
</dbReference>
<dbReference type="Proteomes" id="UP000190285">
    <property type="component" value="Unassembled WGS sequence"/>
</dbReference>
<protein>
    <submittedName>
        <fullName evidence="12">SSU ribosomal protein S6P modification protein</fullName>
    </submittedName>
</protein>
<keyword evidence="7" id="KW-0460">Magnesium</keyword>
<name>A0A1T5KQF1_9FIRM</name>
<evidence type="ECO:0000259" key="11">
    <source>
        <dbReference type="PROSITE" id="PS50975"/>
    </source>
</evidence>
<evidence type="ECO:0000313" key="12">
    <source>
        <dbReference type="EMBL" id="SKC65984.1"/>
    </source>
</evidence>
<evidence type="ECO:0000256" key="4">
    <source>
        <dbReference type="ARBA" id="ARBA00022723"/>
    </source>
</evidence>
<dbReference type="SUPFAM" id="SSF56059">
    <property type="entry name" value="Glutathione synthetase ATP-binding domain-like"/>
    <property type="match status" value="1"/>
</dbReference>
<dbReference type="RefSeq" id="WP_208985030.1">
    <property type="nucleotide sequence ID" value="NZ_FUZT01000004.1"/>
</dbReference>
<dbReference type="EMBL" id="FUZT01000004">
    <property type="protein sequence ID" value="SKC65984.1"/>
    <property type="molecule type" value="Genomic_DNA"/>
</dbReference>
<accession>A0A1T5KQF1</accession>
<evidence type="ECO:0000256" key="5">
    <source>
        <dbReference type="ARBA" id="ARBA00022741"/>
    </source>
</evidence>
<dbReference type="NCBIfam" id="TIGR00768">
    <property type="entry name" value="rimK_fam"/>
    <property type="match status" value="1"/>
</dbReference>
<evidence type="ECO:0000256" key="10">
    <source>
        <dbReference type="PROSITE-ProRule" id="PRU00409"/>
    </source>
</evidence>
<dbReference type="InterPro" id="IPR011761">
    <property type="entry name" value="ATP-grasp"/>
</dbReference>
<dbReference type="STRING" id="36842.SAMN02194393_02060"/>
<evidence type="ECO:0000256" key="8">
    <source>
        <dbReference type="ARBA" id="ARBA00022917"/>
    </source>
</evidence>
<keyword evidence="5 10" id="KW-0547">Nucleotide-binding</keyword>
<evidence type="ECO:0000256" key="2">
    <source>
        <dbReference type="ARBA" id="ARBA00001946"/>
    </source>
</evidence>
<evidence type="ECO:0000256" key="6">
    <source>
        <dbReference type="ARBA" id="ARBA00022840"/>
    </source>
</evidence>
<dbReference type="GO" id="GO:0043774">
    <property type="term" value="F:coenzyme F420-2 alpha-glutamyl ligase activity"/>
    <property type="evidence" value="ECO:0007669"/>
    <property type="project" value="TreeGrafter"/>
</dbReference>
<keyword evidence="4" id="KW-0479">Metal-binding</keyword>
<sequence>MLIRGWILYRQFKARVKQDSYENKRFLEEALKNNIDLKIIYPEQLDLIVTKDGKKSIFFDSKPIELPHFVLPRMGSHTTYFSLAVLRHLEKLGVYIVNTPNSIDIVKDKLYSQQILATNNFPVPKTMLVKFPVNIDLVEENLGFPVVVKTIHGSQGSGVFLSENRNSFKDLMQLINSTNTNMNIILQEFIKNSSGRDLRVFVVGGRAIGCIERSSADQNFKANFSQGGKVKSYELNPEIEWLATESAKVLGLDIAGIDLLFDNEHFKICEANSAPGFQGFESATGMNIPLEIFNYIKIRHNFI</sequence>
<evidence type="ECO:0000256" key="7">
    <source>
        <dbReference type="ARBA" id="ARBA00022842"/>
    </source>
</evidence>
<keyword evidence="9" id="KW-0464">Manganese</keyword>
<dbReference type="GO" id="GO:0046872">
    <property type="term" value="F:metal ion binding"/>
    <property type="evidence" value="ECO:0007669"/>
    <property type="project" value="UniProtKB-KW"/>
</dbReference>
<dbReference type="GO" id="GO:0005737">
    <property type="term" value="C:cytoplasm"/>
    <property type="evidence" value="ECO:0007669"/>
    <property type="project" value="TreeGrafter"/>
</dbReference>
<gene>
    <name evidence="12" type="ORF">SAMN02194393_02060</name>
</gene>
<keyword evidence="6 10" id="KW-0067">ATP-binding</keyword>
<comment type="cofactor">
    <cofactor evidence="1">
        <name>Mn(2+)</name>
        <dbReference type="ChEBI" id="CHEBI:29035"/>
    </cofactor>
</comment>
<dbReference type="InterPro" id="IPR013651">
    <property type="entry name" value="ATP-grasp_RimK-type"/>
</dbReference>
<dbReference type="FunFam" id="3.30.470.20:FF:000058">
    <property type="entry name" value="Alpha-aminoadipate--LysW ligase LysX protein"/>
    <property type="match status" value="1"/>
</dbReference>
<dbReference type="InterPro" id="IPR041107">
    <property type="entry name" value="Rimk_N"/>
</dbReference>
<feature type="domain" description="ATP-grasp" evidence="11">
    <location>
        <begin position="113"/>
        <end position="297"/>
    </location>
</feature>
<dbReference type="Gene3D" id="3.40.50.20">
    <property type="match status" value="1"/>
</dbReference>
<evidence type="ECO:0000256" key="1">
    <source>
        <dbReference type="ARBA" id="ARBA00001936"/>
    </source>
</evidence>
<proteinExistence type="predicted"/>
<dbReference type="Pfam" id="PF18030">
    <property type="entry name" value="Rimk_N"/>
    <property type="match status" value="1"/>
</dbReference>
<dbReference type="AlphaFoldDB" id="A0A1T5KQF1"/>
<keyword evidence="3" id="KW-0436">Ligase</keyword>
<evidence type="ECO:0000313" key="13">
    <source>
        <dbReference type="Proteomes" id="UP000190285"/>
    </source>
</evidence>
<dbReference type="PROSITE" id="PS50975">
    <property type="entry name" value="ATP_GRASP"/>
    <property type="match status" value="1"/>
</dbReference>
<reference evidence="12 13" key="1">
    <citation type="submission" date="2017-02" db="EMBL/GenBank/DDBJ databases">
        <authorList>
            <person name="Peterson S.W."/>
        </authorList>
    </citation>
    <scope>NUCLEOTIDE SEQUENCE [LARGE SCALE GENOMIC DNA]</scope>
    <source>
        <strain evidence="12 13">M1</strain>
    </source>
</reference>
<comment type="cofactor">
    <cofactor evidence="2">
        <name>Mg(2+)</name>
        <dbReference type="ChEBI" id="CHEBI:18420"/>
    </cofactor>
</comment>
<keyword evidence="8" id="KW-0648">Protein biosynthesis</keyword>
<dbReference type="PANTHER" id="PTHR21621:SF2">
    <property type="entry name" value="COENZYME GAMMA-F420-2:ALPHA-L-GLUTAMATE LIGASE"/>
    <property type="match status" value="1"/>
</dbReference>
<dbReference type="Gene3D" id="3.30.470.20">
    <property type="entry name" value="ATP-grasp fold, B domain"/>
    <property type="match status" value="1"/>
</dbReference>
<dbReference type="GO" id="GO:0006412">
    <property type="term" value="P:translation"/>
    <property type="evidence" value="ECO:0007669"/>
    <property type="project" value="UniProtKB-KW"/>
</dbReference>
<dbReference type="GO" id="GO:0005524">
    <property type="term" value="F:ATP binding"/>
    <property type="evidence" value="ECO:0007669"/>
    <property type="project" value="UniProtKB-UniRule"/>
</dbReference>
<dbReference type="PANTHER" id="PTHR21621">
    <property type="entry name" value="RIBOSOMAL PROTEIN S6 MODIFICATION PROTEIN"/>
    <property type="match status" value="1"/>
</dbReference>
<dbReference type="Gene3D" id="3.30.1490.20">
    <property type="entry name" value="ATP-grasp fold, A domain"/>
    <property type="match status" value="1"/>
</dbReference>
<dbReference type="InterPro" id="IPR013815">
    <property type="entry name" value="ATP_grasp_subdomain_1"/>
</dbReference>
<keyword evidence="13" id="KW-1185">Reference proteome</keyword>
<organism evidence="12 13">
    <name type="scientific">Maledivibacter halophilus</name>
    <dbReference type="NCBI Taxonomy" id="36842"/>
    <lineage>
        <taxon>Bacteria</taxon>
        <taxon>Bacillati</taxon>
        <taxon>Bacillota</taxon>
        <taxon>Clostridia</taxon>
        <taxon>Peptostreptococcales</taxon>
        <taxon>Caminicellaceae</taxon>
        <taxon>Maledivibacter</taxon>
    </lineage>
</organism>